<dbReference type="InterPro" id="IPR000792">
    <property type="entry name" value="Tscrpt_reg_LuxR_C"/>
</dbReference>
<evidence type="ECO:0000256" key="2">
    <source>
        <dbReference type="ARBA" id="ARBA00023125"/>
    </source>
</evidence>
<evidence type="ECO:0000259" key="4">
    <source>
        <dbReference type="PROSITE" id="PS50043"/>
    </source>
</evidence>
<dbReference type="InterPro" id="IPR058245">
    <property type="entry name" value="NreC/VraR/RcsB-like_REC"/>
</dbReference>
<dbReference type="CDD" id="cd06170">
    <property type="entry name" value="LuxR_C_like"/>
    <property type="match status" value="1"/>
</dbReference>
<dbReference type="SMART" id="SM00421">
    <property type="entry name" value="HTH_LUXR"/>
    <property type="match status" value="1"/>
</dbReference>
<comment type="caution">
    <text evidence="6">The sequence shown here is derived from an EMBL/GenBank/DDBJ whole genome shotgun (WGS) entry which is preliminary data.</text>
</comment>
<feature type="domain" description="HTH luxR-type" evidence="4">
    <location>
        <begin position="146"/>
        <end position="211"/>
    </location>
</feature>
<evidence type="ECO:0000313" key="7">
    <source>
        <dbReference type="Proteomes" id="UP000473658"/>
    </source>
</evidence>
<dbReference type="SUPFAM" id="SSF52172">
    <property type="entry name" value="CheY-like"/>
    <property type="match status" value="1"/>
</dbReference>
<dbReference type="InterPro" id="IPR039420">
    <property type="entry name" value="WalR-like"/>
</dbReference>
<dbReference type="CDD" id="cd17535">
    <property type="entry name" value="REC_NarL-like"/>
    <property type="match status" value="1"/>
</dbReference>
<dbReference type="Pfam" id="PF00196">
    <property type="entry name" value="GerE"/>
    <property type="match status" value="1"/>
</dbReference>
<evidence type="ECO:0000259" key="5">
    <source>
        <dbReference type="PROSITE" id="PS50110"/>
    </source>
</evidence>
<dbReference type="PANTHER" id="PTHR43214">
    <property type="entry name" value="TWO-COMPONENT RESPONSE REGULATOR"/>
    <property type="match status" value="1"/>
</dbReference>
<dbReference type="GO" id="GO:0000160">
    <property type="term" value="P:phosphorelay signal transduction system"/>
    <property type="evidence" value="ECO:0007669"/>
    <property type="project" value="InterPro"/>
</dbReference>
<dbReference type="PROSITE" id="PS00622">
    <property type="entry name" value="HTH_LUXR_1"/>
    <property type="match status" value="1"/>
</dbReference>
<dbReference type="Gene3D" id="3.40.50.2300">
    <property type="match status" value="1"/>
</dbReference>
<dbReference type="RefSeq" id="WP_149901376.1">
    <property type="nucleotide sequence ID" value="NZ_QRFF01000009.1"/>
</dbReference>
<dbReference type="InterPro" id="IPR001789">
    <property type="entry name" value="Sig_transdc_resp-reg_receiver"/>
</dbReference>
<dbReference type="Proteomes" id="UP000473658">
    <property type="component" value="Unassembled WGS sequence"/>
</dbReference>
<protein>
    <submittedName>
        <fullName evidence="6">DNA-binding response regulator</fullName>
    </submittedName>
</protein>
<dbReference type="InterPro" id="IPR016032">
    <property type="entry name" value="Sig_transdc_resp-reg_C-effctor"/>
</dbReference>
<name>A0AA88EVW7_RHIRH</name>
<dbReference type="EMBL" id="QRFF01000009">
    <property type="protein sequence ID" value="KAA3498390.1"/>
    <property type="molecule type" value="Genomic_DNA"/>
</dbReference>
<accession>A0AA88EVW7</accession>
<dbReference type="PROSITE" id="PS50043">
    <property type="entry name" value="HTH_LUXR_2"/>
    <property type="match status" value="1"/>
</dbReference>
<evidence type="ECO:0000256" key="3">
    <source>
        <dbReference type="PROSITE-ProRule" id="PRU00169"/>
    </source>
</evidence>
<feature type="modified residue" description="4-aspartylphosphate" evidence="3">
    <location>
        <position position="55"/>
    </location>
</feature>
<sequence>MSVRIAFVDDHPVLLEGLVSLYNEKTDFDVVAMGHTAFDAIRIVEEKRPDAIVLDLSMPGDSFKAIGHLLAQFPETKIVVFTASNAIQPAVELLEAGVSGYVLKGSSCIELQEAIKTACRGESYVTPGFATKVIMSMKTAELVRKNGVTQQRLHHREEQIVGGLLKGMTNREIGENLKISEKTVKHYMTSMMQKLNVRNRVELVIAVKNRAVPRDPRLENTLQ</sequence>
<gene>
    <name evidence="6" type="ORF">DXM27_23290</name>
</gene>
<dbReference type="Pfam" id="PF00072">
    <property type="entry name" value="Response_reg"/>
    <property type="match status" value="1"/>
</dbReference>
<evidence type="ECO:0000256" key="1">
    <source>
        <dbReference type="ARBA" id="ARBA00022553"/>
    </source>
</evidence>
<keyword evidence="2 6" id="KW-0238">DNA-binding</keyword>
<reference evidence="6 7" key="1">
    <citation type="submission" date="2018-08" db="EMBL/GenBank/DDBJ databases">
        <title>Crown Gall in kiwifruit.</title>
        <authorList>
            <person name="Visnovsky S.B."/>
            <person name="Pitman A.R."/>
        </authorList>
    </citation>
    <scope>NUCLEOTIDE SEQUENCE [LARGE SCALE GENOMIC DNA]</scope>
    <source>
        <strain evidence="6 7">SBV_302_78_2</strain>
    </source>
</reference>
<dbReference type="PANTHER" id="PTHR43214:SF43">
    <property type="entry name" value="TWO-COMPONENT RESPONSE REGULATOR"/>
    <property type="match status" value="1"/>
</dbReference>
<dbReference type="InterPro" id="IPR011006">
    <property type="entry name" value="CheY-like_superfamily"/>
</dbReference>
<evidence type="ECO:0000313" key="6">
    <source>
        <dbReference type="EMBL" id="KAA3498390.1"/>
    </source>
</evidence>
<dbReference type="AlphaFoldDB" id="A0AA88EVW7"/>
<proteinExistence type="predicted"/>
<keyword evidence="1 3" id="KW-0597">Phosphoprotein</keyword>
<organism evidence="6 7">
    <name type="scientific">Rhizobium rhizogenes</name>
    <name type="common">Agrobacterium rhizogenes</name>
    <dbReference type="NCBI Taxonomy" id="359"/>
    <lineage>
        <taxon>Bacteria</taxon>
        <taxon>Pseudomonadati</taxon>
        <taxon>Pseudomonadota</taxon>
        <taxon>Alphaproteobacteria</taxon>
        <taxon>Hyphomicrobiales</taxon>
        <taxon>Rhizobiaceae</taxon>
        <taxon>Rhizobium/Agrobacterium group</taxon>
        <taxon>Rhizobium</taxon>
    </lineage>
</organism>
<dbReference type="SMART" id="SM00448">
    <property type="entry name" value="REC"/>
    <property type="match status" value="1"/>
</dbReference>
<dbReference type="PRINTS" id="PR00038">
    <property type="entry name" value="HTHLUXR"/>
</dbReference>
<dbReference type="PROSITE" id="PS50110">
    <property type="entry name" value="RESPONSE_REGULATORY"/>
    <property type="match status" value="1"/>
</dbReference>
<dbReference type="GO" id="GO:0006355">
    <property type="term" value="P:regulation of DNA-templated transcription"/>
    <property type="evidence" value="ECO:0007669"/>
    <property type="project" value="InterPro"/>
</dbReference>
<feature type="domain" description="Response regulatory" evidence="5">
    <location>
        <begin position="4"/>
        <end position="119"/>
    </location>
</feature>
<dbReference type="GO" id="GO:0003677">
    <property type="term" value="F:DNA binding"/>
    <property type="evidence" value="ECO:0007669"/>
    <property type="project" value="UniProtKB-KW"/>
</dbReference>
<dbReference type="SUPFAM" id="SSF46894">
    <property type="entry name" value="C-terminal effector domain of the bipartite response regulators"/>
    <property type="match status" value="1"/>
</dbReference>